<organism evidence="1 2">
    <name type="scientific">Fusarium culmorum</name>
    <dbReference type="NCBI Taxonomy" id="5516"/>
    <lineage>
        <taxon>Eukaryota</taxon>
        <taxon>Fungi</taxon>
        <taxon>Dikarya</taxon>
        <taxon>Ascomycota</taxon>
        <taxon>Pezizomycotina</taxon>
        <taxon>Sordariomycetes</taxon>
        <taxon>Hypocreomycetidae</taxon>
        <taxon>Hypocreales</taxon>
        <taxon>Nectriaceae</taxon>
        <taxon>Fusarium</taxon>
    </lineage>
</organism>
<dbReference type="EMBL" id="PVEM01000012">
    <property type="protein sequence ID" value="PTD05041.1"/>
    <property type="molecule type" value="Genomic_DNA"/>
</dbReference>
<evidence type="ECO:0000313" key="2">
    <source>
        <dbReference type="Proteomes" id="UP000241587"/>
    </source>
</evidence>
<sequence>MSDKGYGGLEWDQWWPRSSIKRTLDLLKLDFCSSSNKLFTPAQTQHFFITFSKFSSPTSSTCLPGEYFPTGHYMLEFQELGSCCNHAGASCTSDCSCCKH</sequence>
<evidence type="ECO:0000313" key="1">
    <source>
        <dbReference type="EMBL" id="PTD05041.1"/>
    </source>
</evidence>
<name>A0A2T4GNA8_FUSCU</name>
<dbReference type="AlphaFoldDB" id="A0A2T4GNA8"/>
<dbReference type="OrthoDB" id="10480143at2759"/>
<gene>
    <name evidence="1" type="ORF">FCULG_00000330</name>
</gene>
<reference evidence="1 2" key="1">
    <citation type="submission" date="2018-02" db="EMBL/GenBank/DDBJ databases">
        <title>Fusarium culmorum secondary metabolites in fungal-bacterial-plant interactions.</title>
        <authorList>
            <person name="Schmidt R."/>
        </authorList>
    </citation>
    <scope>NUCLEOTIDE SEQUENCE [LARGE SCALE GENOMIC DNA]</scope>
    <source>
        <strain evidence="1 2">PV</strain>
    </source>
</reference>
<accession>A0A2T4GNA8</accession>
<protein>
    <submittedName>
        <fullName evidence="1">Uncharacterized protein</fullName>
    </submittedName>
</protein>
<proteinExistence type="predicted"/>
<comment type="caution">
    <text evidence="1">The sequence shown here is derived from an EMBL/GenBank/DDBJ whole genome shotgun (WGS) entry which is preliminary data.</text>
</comment>
<keyword evidence="2" id="KW-1185">Reference proteome</keyword>
<dbReference type="Proteomes" id="UP000241587">
    <property type="component" value="Unassembled WGS sequence"/>
</dbReference>
<dbReference type="OMA" id="NHAGASC"/>